<dbReference type="PANTHER" id="PTHR37844">
    <property type="entry name" value="SER/THR PROTEIN PHOSPHATASE SUPERFAMILY (AFU_ORTHOLOGUE AFUA_1G14840)"/>
    <property type="match status" value="1"/>
</dbReference>
<accession>A0A6C0K152</accession>
<proteinExistence type="predicted"/>
<organism evidence="2">
    <name type="scientific">viral metagenome</name>
    <dbReference type="NCBI Taxonomy" id="1070528"/>
    <lineage>
        <taxon>unclassified sequences</taxon>
        <taxon>metagenomes</taxon>
        <taxon>organismal metagenomes</taxon>
    </lineage>
</organism>
<reference evidence="2" key="1">
    <citation type="journal article" date="2020" name="Nature">
        <title>Giant virus diversity and host interactions through global metagenomics.</title>
        <authorList>
            <person name="Schulz F."/>
            <person name="Roux S."/>
            <person name="Paez-Espino D."/>
            <person name="Jungbluth S."/>
            <person name="Walsh D.A."/>
            <person name="Denef V.J."/>
            <person name="McMahon K.D."/>
            <person name="Konstantinidis K.T."/>
            <person name="Eloe-Fadrosh E.A."/>
            <person name="Kyrpides N.C."/>
            <person name="Woyke T."/>
        </authorList>
    </citation>
    <scope>NUCLEOTIDE SEQUENCE</scope>
    <source>
        <strain evidence="2">GVMAG-S-1101164-67</strain>
    </source>
</reference>
<dbReference type="EMBL" id="MN740754">
    <property type="protein sequence ID" value="QHU10367.1"/>
    <property type="molecule type" value="Genomic_DNA"/>
</dbReference>
<protein>
    <recommendedName>
        <fullName evidence="1">Calcineurin-like phosphoesterase domain-containing protein</fullName>
    </recommendedName>
</protein>
<evidence type="ECO:0000259" key="1">
    <source>
        <dbReference type="Pfam" id="PF00149"/>
    </source>
</evidence>
<evidence type="ECO:0000313" key="2">
    <source>
        <dbReference type="EMBL" id="QHU10367.1"/>
    </source>
</evidence>
<feature type="domain" description="Calcineurin-like phosphoesterase" evidence="1">
    <location>
        <begin position="12"/>
        <end position="220"/>
    </location>
</feature>
<sequence length="247" mass="28605">MSKLPIGSLLQVCSDIHLDYGDISPSEFSKIVEPRAQILVLAGDIGNPFTEIYEQFMQYCSERFECVLYVAGNHEYYKHKHSISQTNHQIYEVLHKFSNVHFLNNNVFEYEGIAFIGTTLWSQIGDEMGPAQLYYMNDFRTINGFSPLVSNYLFKNNLSFITTTLDKYEVCIIITHHAPSMKCISDDYLGDKLNCCFATDLEYLFEHPHMMGWIYGHTHHNYKDMGERAFLYGNCYRAPNYVNGAFL</sequence>
<dbReference type="Gene3D" id="3.60.21.10">
    <property type="match status" value="1"/>
</dbReference>
<dbReference type="InterPro" id="IPR004843">
    <property type="entry name" value="Calcineurin-like_PHP"/>
</dbReference>
<dbReference type="GO" id="GO:0016787">
    <property type="term" value="F:hydrolase activity"/>
    <property type="evidence" value="ECO:0007669"/>
    <property type="project" value="InterPro"/>
</dbReference>
<name>A0A6C0K152_9ZZZZ</name>
<dbReference type="SUPFAM" id="SSF56300">
    <property type="entry name" value="Metallo-dependent phosphatases"/>
    <property type="match status" value="1"/>
</dbReference>
<dbReference type="InterPro" id="IPR029052">
    <property type="entry name" value="Metallo-depent_PP-like"/>
</dbReference>
<dbReference type="PANTHER" id="PTHR37844:SF2">
    <property type="entry name" value="SER_THR PROTEIN PHOSPHATASE SUPERFAMILY (AFU_ORTHOLOGUE AFUA_1G14840)"/>
    <property type="match status" value="1"/>
</dbReference>
<dbReference type="AlphaFoldDB" id="A0A6C0K152"/>
<dbReference type="Pfam" id="PF00149">
    <property type="entry name" value="Metallophos"/>
    <property type="match status" value="1"/>
</dbReference>